<accession>A0AAW6U2P5</accession>
<evidence type="ECO:0000313" key="1">
    <source>
        <dbReference type="EMBL" id="MDI6449473.1"/>
    </source>
</evidence>
<reference evidence="1" key="1">
    <citation type="submission" date="2023-05" db="EMBL/GenBank/DDBJ databases">
        <title>Anaerotaeda fermentans gen. nov., sp. nov., a novel anaerobic planctomycete of the new family within the order Sedimentisphaerales isolated from Taman Peninsula, Russia.</title>
        <authorList>
            <person name="Khomyakova M.A."/>
            <person name="Merkel A.Y."/>
            <person name="Slobodkin A.I."/>
        </authorList>
    </citation>
    <scope>NUCLEOTIDE SEQUENCE</scope>
    <source>
        <strain evidence="1">M17dextr</strain>
    </source>
</reference>
<evidence type="ECO:0000313" key="2">
    <source>
        <dbReference type="Proteomes" id="UP001431776"/>
    </source>
</evidence>
<proteinExistence type="predicted"/>
<dbReference type="AlphaFoldDB" id="A0AAW6U2P5"/>
<dbReference type="Proteomes" id="UP001431776">
    <property type="component" value="Unassembled WGS sequence"/>
</dbReference>
<gene>
    <name evidence="1" type="ORF">QJ522_10510</name>
</gene>
<keyword evidence="2" id="KW-1185">Reference proteome</keyword>
<comment type="caution">
    <text evidence="1">The sequence shown here is derived from an EMBL/GenBank/DDBJ whole genome shotgun (WGS) entry which is preliminary data.</text>
</comment>
<sequence>MGQVCVGLLVPHAEFDQLLDLQGKDMGAALVYERREATNDFAMIA</sequence>
<dbReference type="EMBL" id="JASCXX010000010">
    <property type="protein sequence ID" value="MDI6449473.1"/>
    <property type="molecule type" value="Genomic_DNA"/>
</dbReference>
<protein>
    <submittedName>
        <fullName evidence="1">Uncharacterized protein</fullName>
    </submittedName>
</protein>
<name>A0AAW6U2P5_9BACT</name>
<organism evidence="1 2">
    <name type="scientific">Anaerobaca lacustris</name>
    <dbReference type="NCBI Taxonomy" id="3044600"/>
    <lineage>
        <taxon>Bacteria</taxon>
        <taxon>Pseudomonadati</taxon>
        <taxon>Planctomycetota</taxon>
        <taxon>Phycisphaerae</taxon>
        <taxon>Sedimentisphaerales</taxon>
        <taxon>Anaerobacaceae</taxon>
        <taxon>Anaerobaca</taxon>
    </lineage>
</organism>
<dbReference type="RefSeq" id="WP_349244878.1">
    <property type="nucleotide sequence ID" value="NZ_JASCXX010000010.1"/>
</dbReference>